<evidence type="ECO:0000313" key="9">
    <source>
        <dbReference type="EMBL" id="QHS92004.1"/>
    </source>
</evidence>
<keyword evidence="7 8" id="KW-0472">Membrane</keyword>
<evidence type="ECO:0000256" key="6">
    <source>
        <dbReference type="ARBA" id="ARBA00022989"/>
    </source>
</evidence>
<dbReference type="PROSITE" id="PS00221">
    <property type="entry name" value="MIP"/>
    <property type="match status" value="1"/>
</dbReference>
<comment type="subcellular location">
    <subcellularLocation>
        <location evidence="1">Cell membrane</location>
        <topology evidence="1">Multi-pass membrane protein</topology>
    </subcellularLocation>
</comment>
<keyword evidence="5 8" id="KW-0812">Transmembrane</keyword>
<proteinExistence type="inferred from homology"/>
<organism evidence="9">
    <name type="scientific">viral metagenome</name>
    <dbReference type="NCBI Taxonomy" id="1070528"/>
    <lineage>
        <taxon>unclassified sequences</taxon>
        <taxon>metagenomes</taxon>
        <taxon>organismal metagenomes</taxon>
    </lineage>
</organism>
<dbReference type="GO" id="GO:0015250">
    <property type="term" value="F:water channel activity"/>
    <property type="evidence" value="ECO:0007669"/>
    <property type="project" value="TreeGrafter"/>
</dbReference>
<dbReference type="InterPro" id="IPR000425">
    <property type="entry name" value="MIP"/>
</dbReference>
<evidence type="ECO:0000256" key="5">
    <source>
        <dbReference type="ARBA" id="ARBA00022692"/>
    </source>
</evidence>
<evidence type="ECO:0000256" key="8">
    <source>
        <dbReference type="SAM" id="Phobius"/>
    </source>
</evidence>
<keyword evidence="3" id="KW-0813">Transport</keyword>
<keyword evidence="6 8" id="KW-1133">Transmembrane helix</keyword>
<protein>
    <recommendedName>
        <fullName evidence="10">Major intrinsic protein</fullName>
    </recommendedName>
</protein>
<dbReference type="Gene3D" id="1.20.1080.10">
    <property type="entry name" value="Glycerol uptake facilitator protein"/>
    <property type="match status" value="1"/>
</dbReference>
<dbReference type="InterPro" id="IPR022357">
    <property type="entry name" value="MIP_CS"/>
</dbReference>
<evidence type="ECO:0000256" key="2">
    <source>
        <dbReference type="ARBA" id="ARBA00006175"/>
    </source>
</evidence>
<dbReference type="PANTHER" id="PTHR19139:SF199">
    <property type="entry name" value="MIP17260P"/>
    <property type="match status" value="1"/>
</dbReference>
<dbReference type="InterPro" id="IPR034294">
    <property type="entry name" value="Aquaporin_transptr"/>
</dbReference>
<evidence type="ECO:0000256" key="4">
    <source>
        <dbReference type="ARBA" id="ARBA00022475"/>
    </source>
</evidence>
<evidence type="ECO:0008006" key="10">
    <source>
        <dbReference type="Google" id="ProtNLM"/>
    </source>
</evidence>
<reference evidence="9" key="1">
    <citation type="journal article" date="2020" name="Nature">
        <title>Giant virus diversity and host interactions through global metagenomics.</title>
        <authorList>
            <person name="Schulz F."/>
            <person name="Roux S."/>
            <person name="Paez-Espino D."/>
            <person name="Jungbluth S."/>
            <person name="Walsh D.A."/>
            <person name="Denef V.J."/>
            <person name="McMahon K.D."/>
            <person name="Konstantinidis K.T."/>
            <person name="Eloe-Fadrosh E.A."/>
            <person name="Kyrpides N.C."/>
            <person name="Woyke T."/>
        </authorList>
    </citation>
    <scope>NUCLEOTIDE SEQUENCE</scope>
    <source>
        <strain evidence="9">GVMAG-M-3300013285-6</strain>
    </source>
</reference>
<feature type="transmembrane region" description="Helical" evidence="8">
    <location>
        <begin position="20"/>
        <end position="45"/>
    </location>
</feature>
<dbReference type="SUPFAM" id="SSF81338">
    <property type="entry name" value="Aquaporin-like"/>
    <property type="match status" value="1"/>
</dbReference>
<evidence type="ECO:0000256" key="3">
    <source>
        <dbReference type="ARBA" id="ARBA00022448"/>
    </source>
</evidence>
<dbReference type="Pfam" id="PF00230">
    <property type="entry name" value="MIP"/>
    <property type="match status" value="1"/>
</dbReference>
<feature type="transmembrane region" description="Helical" evidence="8">
    <location>
        <begin position="72"/>
        <end position="90"/>
    </location>
</feature>
<keyword evidence="4" id="KW-1003">Cell membrane</keyword>
<name>A0A6C0BJY3_9ZZZZ</name>
<dbReference type="PANTHER" id="PTHR19139">
    <property type="entry name" value="AQUAPORIN TRANSPORTER"/>
    <property type="match status" value="1"/>
</dbReference>
<dbReference type="InterPro" id="IPR023271">
    <property type="entry name" value="Aquaporin-like"/>
</dbReference>
<comment type="similarity">
    <text evidence="2">Belongs to the MIP/aquaporin (TC 1.A.8) family.</text>
</comment>
<dbReference type="EMBL" id="MN739167">
    <property type="protein sequence ID" value="QHS92004.1"/>
    <property type="molecule type" value="Genomic_DNA"/>
</dbReference>
<sequence length="94" mass="9970">MSKLSVSILPLVGEFLGTFLFVLSILVTGSPLMIGLSLALIAYILSDISGGHVNPAVSLAFFLKGDLSATKFITYAFVQLLGATFSLYTFNSFA</sequence>
<evidence type="ECO:0000256" key="1">
    <source>
        <dbReference type="ARBA" id="ARBA00004651"/>
    </source>
</evidence>
<accession>A0A6C0BJY3</accession>
<dbReference type="GO" id="GO:0005886">
    <property type="term" value="C:plasma membrane"/>
    <property type="evidence" value="ECO:0007669"/>
    <property type="project" value="UniProtKB-SubCell"/>
</dbReference>
<evidence type="ECO:0000256" key="7">
    <source>
        <dbReference type="ARBA" id="ARBA00023136"/>
    </source>
</evidence>
<dbReference type="AlphaFoldDB" id="A0A6C0BJY3"/>